<proteinExistence type="predicted"/>
<feature type="transmembrane region" description="Helical" evidence="2">
    <location>
        <begin position="192"/>
        <end position="214"/>
    </location>
</feature>
<evidence type="ECO:0000256" key="2">
    <source>
        <dbReference type="SAM" id="Phobius"/>
    </source>
</evidence>
<feature type="region of interest" description="Disordered" evidence="1">
    <location>
        <begin position="163"/>
        <end position="182"/>
    </location>
</feature>
<sequence length="216" mass="23896">MESLDNLASDGDNYEQHGDYVKFVENVREGIELELENKQLTFKFCYDGCMKKTVRACYDSPNPNLEAKGECGTGQCEFKAGISEDAGKPFLWFKKELYNNGFGANGICKTAIMKYPEATSDGFIPFSSCEPLKHDGNVVKLYVYQVPPGCSFYVENAKIWTPPPPTTTSQSSSDLSETKETTSKSSEANTTLWIVIGVGIFILLIVIIGFGFVIEL</sequence>
<reference evidence="4" key="1">
    <citation type="submission" date="2022-11" db="UniProtKB">
        <authorList>
            <consortium name="WormBaseParasite"/>
        </authorList>
    </citation>
    <scope>IDENTIFICATION</scope>
</reference>
<keyword evidence="2" id="KW-1133">Transmembrane helix</keyword>
<evidence type="ECO:0000313" key="3">
    <source>
        <dbReference type="Proteomes" id="UP000887578"/>
    </source>
</evidence>
<name>A0A914P3A8_9BILA</name>
<evidence type="ECO:0000313" key="4">
    <source>
        <dbReference type="WBParaSite" id="PDA_v2.g12331.t1"/>
    </source>
</evidence>
<dbReference type="WBParaSite" id="PDA_v2.g12331.t1">
    <property type="protein sequence ID" value="PDA_v2.g12331.t1"/>
    <property type="gene ID" value="PDA_v2.g12331"/>
</dbReference>
<accession>A0A914P3A8</accession>
<dbReference type="Proteomes" id="UP000887578">
    <property type="component" value="Unplaced"/>
</dbReference>
<evidence type="ECO:0000256" key="1">
    <source>
        <dbReference type="SAM" id="MobiDB-lite"/>
    </source>
</evidence>
<organism evidence="3 4">
    <name type="scientific">Panagrolaimus davidi</name>
    <dbReference type="NCBI Taxonomy" id="227884"/>
    <lineage>
        <taxon>Eukaryota</taxon>
        <taxon>Metazoa</taxon>
        <taxon>Ecdysozoa</taxon>
        <taxon>Nematoda</taxon>
        <taxon>Chromadorea</taxon>
        <taxon>Rhabditida</taxon>
        <taxon>Tylenchina</taxon>
        <taxon>Panagrolaimomorpha</taxon>
        <taxon>Panagrolaimoidea</taxon>
        <taxon>Panagrolaimidae</taxon>
        <taxon>Panagrolaimus</taxon>
    </lineage>
</organism>
<keyword evidence="2" id="KW-0472">Membrane</keyword>
<protein>
    <submittedName>
        <fullName evidence="4">Uncharacterized protein</fullName>
    </submittedName>
</protein>
<dbReference type="AlphaFoldDB" id="A0A914P3A8"/>
<keyword evidence="2" id="KW-0812">Transmembrane</keyword>
<keyword evidence="3" id="KW-1185">Reference proteome</keyword>